<dbReference type="CDD" id="cd02440">
    <property type="entry name" value="AdoMet_MTases"/>
    <property type="match status" value="1"/>
</dbReference>
<evidence type="ECO:0000256" key="3">
    <source>
        <dbReference type="ARBA" id="ARBA00022691"/>
    </source>
</evidence>
<reference evidence="4 5" key="1">
    <citation type="submission" date="2019-06" db="EMBL/GenBank/DDBJ databases">
        <title>Sequencing the genomes of 1000 actinobacteria strains.</title>
        <authorList>
            <person name="Klenk H.-P."/>
        </authorList>
    </citation>
    <scope>NUCLEOTIDE SEQUENCE [LARGE SCALE GENOMIC DNA]</scope>
    <source>
        <strain evidence="4 5">DSM 45928</strain>
    </source>
</reference>
<dbReference type="Proteomes" id="UP000317043">
    <property type="component" value="Unassembled WGS sequence"/>
</dbReference>
<dbReference type="GO" id="GO:0008171">
    <property type="term" value="F:O-methyltransferase activity"/>
    <property type="evidence" value="ECO:0007669"/>
    <property type="project" value="InterPro"/>
</dbReference>
<evidence type="ECO:0000256" key="1">
    <source>
        <dbReference type="ARBA" id="ARBA00022603"/>
    </source>
</evidence>
<dbReference type="FunCoup" id="A0A543AVE4">
    <property type="interactions" value="21"/>
</dbReference>
<dbReference type="InterPro" id="IPR050362">
    <property type="entry name" value="Cation-dep_OMT"/>
</dbReference>
<evidence type="ECO:0000313" key="4">
    <source>
        <dbReference type="EMBL" id="TQL76545.1"/>
    </source>
</evidence>
<dbReference type="InterPro" id="IPR029063">
    <property type="entry name" value="SAM-dependent_MTases_sf"/>
</dbReference>
<evidence type="ECO:0000313" key="5">
    <source>
        <dbReference type="Proteomes" id="UP000317043"/>
    </source>
</evidence>
<sequence>MTRESIGVSAGLQQYIVDHGTTPPDDLLNELVTETRSVLPDRAGMQIGPDQAALTTFLVRLIGAKNAVEVGTFTGMSSLSIARGLPDDGKLICFDISEEFTSIARRYWERDGQTHKIELRIGDARNGLSELPQDAALDFAFIDADKPGYLEYWEQLVPRMRPGGLIAVDNVLWSGRVTDESDTSSGTEAIRAFNDHAAADKRVEVVIVPIGDGLTLARRV</sequence>
<dbReference type="AlphaFoldDB" id="A0A543AVE4"/>
<protein>
    <submittedName>
        <fullName evidence="4">Caffeoyl-CoA O-methyltransferase</fullName>
    </submittedName>
</protein>
<dbReference type="PANTHER" id="PTHR10509:SF14">
    <property type="entry name" value="CAFFEOYL-COA O-METHYLTRANSFERASE 3-RELATED"/>
    <property type="match status" value="1"/>
</dbReference>
<dbReference type="InterPro" id="IPR002935">
    <property type="entry name" value="SAM_O-MeTrfase"/>
</dbReference>
<keyword evidence="3" id="KW-0949">S-adenosyl-L-methionine</keyword>
<dbReference type="EMBL" id="VFOW01000001">
    <property type="protein sequence ID" value="TQL76545.1"/>
    <property type="molecule type" value="Genomic_DNA"/>
</dbReference>
<keyword evidence="2 4" id="KW-0808">Transferase</keyword>
<keyword evidence="5" id="KW-1185">Reference proteome</keyword>
<dbReference type="PANTHER" id="PTHR10509">
    <property type="entry name" value="O-METHYLTRANSFERASE-RELATED"/>
    <property type="match status" value="1"/>
</dbReference>
<dbReference type="InParanoid" id="A0A543AVE4"/>
<accession>A0A543AVE4</accession>
<organism evidence="4 5">
    <name type="scientific">Stackebrandtia endophytica</name>
    <dbReference type="NCBI Taxonomy" id="1496996"/>
    <lineage>
        <taxon>Bacteria</taxon>
        <taxon>Bacillati</taxon>
        <taxon>Actinomycetota</taxon>
        <taxon>Actinomycetes</taxon>
        <taxon>Glycomycetales</taxon>
        <taxon>Glycomycetaceae</taxon>
        <taxon>Stackebrandtia</taxon>
    </lineage>
</organism>
<gene>
    <name evidence="4" type="ORF">FB566_2077</name>
</gene>
<dbReference type="RefSeq" id="WP_142038114.1">
    <property type="nucleotide sequence ID" value="NZ_JBHTGS010000001.1"/>
</dbReference>
<dbReference type="Pfam" id="PF01596">
    <property type="entry name" value="Methyltransf_3"/>
    <property type="match status" value="1"/>
</dbReference>
<dbReference type="OrthoDB" id="9799672at2"/>
<keyword evidence="1 4" id="KW-0489">Methyltransferase</keyword>
<dbReference type="GO" id="GO:0008757">
    <property type="term" value="F:S-adenosylmethionine-dependent methyltransferase activity"/>
    <property type="evidence" value="ECO:0007669"/>
    <property type="project" value="TreeGrafter"/>
</dbReference>
<comment type="caution">
    <text evidence="4">The sequence shown here is derived from an EMBL/GenBank/DDBJ whole genome shotgun (WGS) entry which is preliminary data.</text>
</comment>
<dbReference type="SUPFAM" id="SSF53335">
    <property type="entry name" value="S-adenosyl-L-methionine-dependent methyltransferases"/>
    <property type="match status" value="1"/>
</dbReference>
<dbReference type="GO" id="GO:0032259">
    <property type="term" value="P:methylation"/>
    <property type="evidence" value="ECO:0007669"/>
    <property type="project" value="UniProtKB-KW"/>
</dbReference>
<name>A0A543AVE4_9ACTN</name>
<dbReference type="Gene3D" id="3.40.50.150">
    <property type="entry name" value="Vaccinia Virus protein VP39"/>
    <property type="match status" value="1"/>
</dbReference>
<proteinExistence type="predicted"/>
<evidence type="ECO:0000256" key="2">
    <source>
        <dbReference type="ARBA" id="ARBA00022679"/>
    </source>
</evidence>
<dbReference type="PROSITE" id="PS51682">
    <property type="entry name" value="SAM_OMT_I"/>
    <property type="match status" value="1"/>
</dbReference>